<dbReference type="EMBL" id="CADEBC010000598">
    <property type="protein sequence ID" value="CAB3258414.1"/>
    <property type="molecule type" value="Genomic_DNA"/>
</dbReference>
<protein>
    <submittedName>
        <fullName evidence="1">Uncharacterized protein</fullName>
    </submittedName>
</protein>
<sequence length="89" mass="10387">MLSTLKHDDDNTYQCQTFAFKSSIWTMPEACFFGEKKLMLLIMADQPYQERINLNTFFLHPPNLHVYQHWAKSSMTAQVTCFATSYIVA</sequence>
<dbReference type="Proteomes" id="UP000494106">
    <property type="component" value="Unassembled WGS sequence"/>
</dbReference>
<name>A0A8S1BGL0_ARCPL</name>
<evidence type="ECO:0000313" key="2">
    <source>
        <dbReference type="Proteomes" id="UP000494106"/>
    </source>
</evidence>
<gene>
    <name evidence="1" type="ORF">APLA_LOCUS16484</name>
</gene>
<reference evidence="1 2" key="1">
    <citation type="submission" date="2020-04" db="EMBL/GenBank/DDBJ databases">
        <authorList>
            <person name="Wallbank WR R."/>
            <person name="Pardo Diaz C."/>
            <person name="Kozak K."/>
            <person name="Martin S."/>
            <person name="Jiggins C."/>
            <person name="Moest M."/>
            <person name="Warren A I."/>
            <person name="Byers J.R.P. K."/>
            <person name="Montejo-Kovacevich G."/>
            <person name="Yen C E."/>
        </authorList>
    </citation>
    <scope>NUCLEOTIDE SEQUENCE [LARGE SCALE GENOMIC DNA]</scope>
</reference>
<organism evidence="1 2">
    <name type="scientific">Arctia plantaginis</name>
    <name type="common">Wood tiger moth</name>
    <name type="synonym">Phalaena plantaginis</name>
    <dbReference type="NCBI Taxonomy" id="874455"/>
    <lineage>
        <taxon>Eukaryota</taxon>
        <taxon>Metazoa</taxon>
        <taxon>Ecdysozoa</taxon>
        <taxon>Arthropoda</taxon>
        <taxon>Hexapoda</taxon>
        <taxon>Insecta</taxon>
        <taxon>Pterygota</taxon>
        <taxon>Neoptera</taxon>
        <taxon>Endopterygota</taxon>
        <taxon>Lepidoptera</taxon>
        <taxon>Glossata</taxon>
        <taxon>Ditrysia</taxon>
        <taxon>Noctuoidea</taxon>
        <taxon>Erebidae</taxon>
        <taxon>Arctiinae</taxon>
        <taxon>Arctia</taxon>
    </lineage>
</organism>
<comment type="caution">
    <text evidence="1">The sequence shown here is derived from an EMBL/GenBank/DDBJ whole genome shotgun (WGS) entry which is preliminary data.</text>
</comment>
<accession>A0A8S1BGL0</accession>
<dbReference type="AlphaFoldDB" id="A0A8S1BGL0"/>
<evidence type="ECO:0000313" key="1">
    <source>
        <dbReference type="EMBL" id="CAB3258414.1"/>
    </source>
</evidence>
<proteinExistence type="predicted"/>
<keyword evidence="2" id="KW-1185">Reference proteome</keyword>